<dbReference type="EMBL" id="BBXV01000079">
    <property type="protein sequence ID" value="GAQ19890.1"/>
    <property type="molecule type" value="Genomic_DNA"/>
</dbReference>
<feature type="chain" id="PRO_5039587642" evidence="2">
    <location>
        <begin position="21"/>
        <end position="261"/>
    </location>
</feature>
<feature type="compositionally biased region" description="Basic and acidic residues" evidence="1">
    <location>
        <begin position="48"/>
        <end position="75"/>
    </location>
</feature>
<dbReference type="Proteomes" id="UP000052946">
    <property type="component" value="Unassembled WGS sequence"/>
</dbReference>
<dbReference type="PROSITE" id="PS51257">
    <property type="entry name" value="PROKAR_LIPOPROTEIN"/>
    <property type="match status" value="1"/>
</dbReference>
<proteinExistence type="predicted"/>
<name>A0A0U9HBC4_9BACI</name>
<dbReference type="OrthoDB" id="2138638at2"/>
<dbReference type="AlphaFoldDB" id="A0A0U9HBC4"/>
<comment type="caution">
    <text evidence="3">The sequence shown here is derived from an EMBL/GenBank/DDBJ whole genome shotgun (WGS) entry which is preliminary data.</text>
</comment>
<sequence length="261" mass="28900">MKLRVFFVTGVLALFLTACSGNEEQPTETSKDTESTPSAEESSNAENIDLKDENEAQKSDSNTKENEEKSSSYENELKMAESNVKLPTAFPEREVSPTIEINKEKEYKVSYNAESEKVGSFSGKQYTSSEDSIQAIEEFSNGKKVGPFEEGAVNLGHGITGYGEGATGHQYFSWEEGNWLLSISSLTQDEMDHAGIAKKIVGYLETHMLPAPQEKGIVYIDYPHGGNDVSVDVRWQEDNMIYRLQTTHVPLDALEMTASVS</sequence>
<organism evidence="3 4">
    <name type="scientific">Oceanobacillus picturae</name>
    <dbReference type="NCBI Taxonomy" id="171693"/>
    <lineage>
        <taxon>Bacteria</taxon>
        <taxon>Bacillati</taxon>
        <taxon>Bacillota</taxon>
        <taxon>Bacilli</taxon>
        <taxon>Bacillales</taxon>
        <taxon>Bacillaceae</taxon>
        <taxon>Oceanobacillus</taxon>
    </lineage>
</organism>
<gene>
    <name evidence="3" type="ORF">OPHB3_3875</name>
</gene>
<accession>A0A0U9HBC4</accession>
<evidence type="ECO:0000256" key="2">
    <source>
        <dbReference type="SAM" id="SignalP"/>
    </source>
</evidence>
<reference evidence="4" key="1">
    <citation type="submission" date="2015-07" db="EMBL/GenBank/DDBJ databases">
        <title>Draft Genome Sequence of Oceanobacillus picturae Heshi-B3 that Was Isolated from Fermented Rice Bran with Aging Salted Mackerel, Which Was Named Heshiko as Traditional Fermented Seafood in Japan.</title>
        <authorList>
            <person name="Akuzawa S."/>
            <person name="Nakagawa J."/>
            <person name="Kanekatsu T."/>
            <person name="Kanesaki Y."/>
            <person name="Suzuki T."/>
        </authorList>
    </citation>
    <scope>NUCLEOTIDE SEQUENCE [LARGE SCALE GENOMIC DNA]</scope>
    <source>
        <strain evidence="4">Heshi-B3</strain>
    </source>
</reference>
<feature type="region of interest" description="Disordered" evidence="1">
    <location>
        <begin position="21"/>
        <end position="75"/>
    </location>
</feature>
<feature type="signal peptide" evidence="2">
    <location>
        <begin position="1"/>
        <end position="20"/>
    </location>
</feature>
<evidence type="ECO:0000313" key="4">
    <source>
        <dbReference type="Proteomes" id="UP000052946"/>
    </source>
</evidence>
<evidence type="ECO:0000313" key="3">
    <source>
        <dbReference type="EMBL" id="GAQ19890.1"/>
    </source>
</evidence>
<dbReference type="RefSeq" id="WP_153004941.1">
    <property type="nucleotide sequence ID" value="NZ_BBXV01000079.1"/>
</dbReference>
<feature type="compositionally biased region" description="Polar residues" evidence="1">
    <location>
        <begin position="35"/>
        <end position="46"/>
    </location>
</feature>
<protein>
    <submittedName>
        <fullName evidence="3">Lipoprotein</fullName>
    </submittedName>
</protein>
<keyword evidence="3" id="KW-0449">Lipoprotein</keyword>
<keyword evidence="2" id="KW-0732">Signal</keyword>
<reference evidence="3 4" key="2">
    <citation type="journal article" date="2016" name="Genome Announc.">
        <title>Draft Genome Sequence of Oceanobacillus picturae Heshi-B3, Isolated from Fermented Rice Bran in a Traditional Japanese Seafood Dish.</title>
        <authorList>
            <person name="Akuzawa S."/>
            <person name="Nagaoka J."/>
            <person name="Kanekatsu M."/>
            <person name="Kanesaki Y."/>
            <person name="Suzuki T."/>
        </authorList>
    </citation>
    <scope>NUCLEOTIDE SEQUENCE [LARGE SCALE GENOMIC DNA]</scope>
    <source>
        <strain evidence="3 4">Heshi-B3</strain>
    </source>
</reference>
<evidence type="ECO:0000256" key="1">
    <source>
        <dbReference type="SAM" id="MobiDB-lite"/>
    </source>
</evidence>